<gene>
    <name evidence="6" type="ORF">B0F87_106197</name>
</gene>
<dbReference type="Pfam" id="PF00501">
    <property type="entry name" value="AMP-binding"/>
    <property type="match status" value="3"/>
</dbReference>
<dbReference type="InterPro" id="IPR023213">
    <property type="entry name" value="CAT-like_dom_sf"/>
</dbReference>
<dbReference type="FunFam" id="3.30.300.30:FF:000010">
    <property type="entry name" value="Enterobactin synthetase component F"/>
    <property type="match status" value="3"/>
</dbReference>
<dbReference type="InterPro" id="IPR020845">
    <property type="entry name" value="AMP-binding_CS"/>
</dbReference>
<dbReference type="InterPro" id="IPR025110">
    <property type="entry name" value="AMP-bd_C"/>
</dbReference>
<comment type="cofactor">
    <cofactor evidence="1">
        <name>pantetheine 4'-phosphate</name>
        <dbReference type="ChEBI" id="CHEBI:47942"/>
    </cofactor>
</comment>
<organism evidence="6 7">
    <name type="scientific">Methylobacter tundripaludum</name>
    <dbReference type="NCBI Taxonomy" id="173365"/>
    <lineage>
        <taxon>Bacteria</taxon>
        <taxon>Pseudomonadati</taxon>
        <taxon>Pseudomonadota</taxon>
        <taxon>Gammaproteobacteria</taxon>
        <taxon>Methylococcales</taxon>
        <taxon>Methylococcaceae</taxon>
        <taxon>Methylobacter</taxon>
    </lineage>
</organism>
<dbReference type="InterPro" id="IPR045851">
    <property type="entry name" value="AMP-bd_C_sf"/>
</dbReference>
<dbReference type="CDD" id="cd19531">
    <property type="entry name" value="LCL_NRPS-like"/>
    <property type="match status" value="1"/>
</dbReference>
<dbReference type="InterPro" id="IPR041464">
    <property type="entry name" value="TubC_N"/>
</dbReference>
<evidence type="ECO:0000256" key="3">
    <source>
        <dbReference type="ARBA" id="ARBA00022450"/>
    </source>
</evidence>
<keyword evidence="3" id="KW-0596">Phosphopantetheine</keyword>
<reference evidence="6 7" key="1">
    <citation type="submission" date="2018-02" db="EMBL/GenBank/DDBJ databases">
        <title>Subsurface microbial communities from deep shales in Ohio and West Virginia, USA.</title>
        <authorList>
            <person name="Wrighton K."/>
        </authorList>
    </citation>
    <scope>NUCLEOTIDE SEQUENCE [LARGE SCALE GENOMIC DNA]</scope>
    <source>
        <strain evidence="6 7">OWC-DMM</strain>
    </source>
</reference>
<dbReference type="CDD" id="cd05930">
    <property type="entry name" value="A_NRPS"/>
    <property type="match status" value="1"/>
</dbReference>
<dbReference type="InterPro" id="IPR009081">
    <property type="entry name" value="PP-bd_ACP"/>
</dbReference>
<dbReference type="SMART" id="SM00823">
    <property type="entry name" value="PKS_PP"/>
    <property type="match status" value="3"/>
</dbReference>
<dbReference type="FunFam" id="1.10.1200.10:FF:000005">
    <property type="entry name" value="Nonribosomal peptide synthetase 1"/>
    <property type="match status" value="2"/>
</dbReference>
<dbReference type="FunFam" id="3.30.559.10:FF:000012">
    <property type="entry name" value="Non-ribosomal peptide synthetase"/>
    <property type="match status" value="1"/>
</dbReference>
<dbReference type="SUPFAM" id="SSF52777">
    <property type="entry name" value="CoA-dependent acyltransferases"/>
    <property type="match status" value="6"/>
</dbReference>
<dbReference type="Gene3D" id="3.40.50.980">
    <property type="match status" value="4"/>
</dbReference>
<dbReference type="PROSITE" id="PS00455">
    <property type="entry name" value="AMP_BINDING"/>
    <property type="match status" value="3"/>
</dbReference>
<protein>
    <submittedName>
        <fullName evidence="6">Amino acid adenylation domain-containing protein</fullName>
    </submittedName>
</protein>
<dbReference type="GO" id="GO:0043041">
    <property type="term" value="P:amino acid activation for nonribosomal peptide biosynthetic process"/>
    <property type="evidence" value="ECO:0007669"/>
    <property type="project" value="TreeGrafter"/>
</dbReference>
<dbReference type="Pfam" id="PF00550">
    <property type="entry name" value="PP-binding"/>
    <property type="match status" value="3"/>
</dbReference>
<sequence>MNMQELLAYLKQKNIAIASDNGELVIHAAKDVMDSEILALLKLHKEALLNAVQQENTAVPINITPAMLPLVSLSQDEINLIIESVPQGVANIQDIYPLTPMQEGILFHHLLEARGDAYLLRSVIVFDCRERLDAFLGALQAVIDRHDVLRSAVYWEGLSQPVQVVHRTAKLPIEEIVLRPEDDALQQLYAQADPRFLRLNLQQAPLFKACIAADPHSDEWMLALLNHHLVCDHVTLALTLAEIQMLLQGQGDSLPPPVPYRNFIAQALAVSPAEHEAYFRHELGDIDEPTAPFGIVNVQGTGEHVTEVTLPLSDELAQRIRDSARQQGVTAAVLFHAAWALVLARCTGHQDVVFGTVLLGRLQGSAGADQALGMFINTLPIRISLANADVCQAVGDTFRNLTEILNHEQASLVLAQRCSAVPGGMPLFTTLLNYRHSDAAVALSDWEGMRILGSEERTNYPITLSVNDLGKGFSLTAQCVEGIDPARIAAYLETAIAGLVDAEPLQPVETLNILPTEELRQLLFEFNDINTPDTLVHTQRAGSISGCLIHQLFEQQAAKTPGAVAVVYEDRSLTYDELNRRANRLAHHLLALGIRPDDRVAICVERGLEMVVGLLGILKAGGAYVPLDPGYPHERLVYMLSDSSPVALLTQVALQDSLPHQDLPIVLLDAGIAGYSEDNPDPAMLGLSSRHLAYIIYTSGSTGLPKGVMIEHANVTRLFAATDEWFHFGVADVWTLFHSFAFDFSVWELWGALLYGGRLVVVPYNTSRSPDDFYELICRERVTVLNQTPSAFRQLIAAQARSIEPHVLRSIIFGGEALEFHMLLPWLENNDLERTQLINMYGITEITVHATYHRINPSVIKFPAGSVVGKPIPDLRFYILDGRLQPAPLGVSGEIYIGGAGVARGYLNRPELTEQRFIRDPFSAGTEACLYKTGDLGRWLPDGSIEYLGRNDFQVKIRGFRIELGEIEALLAKCPGVREAVVIAREDKTGDKRLVAYLVAQDEGKLTASDLRAQLAENLPDYMLPGAFVMLPVLPLTANGKLDRQALPAPEDDAYAAHEYQAPVGEPEVRLAKIWAEVLQLEKVGVNDNFFAIGGDSIRCIAVVAKAKTAGLAIAVIDIFKHQTIANLAKALAMPKEVAAVEEVMQLIDQEDQRKLPPGIEDAYGVTLLQMGMVYHNQYAQEQSLYHDVFSSLLTMPKWNEDILRIVLDAMSRKHPVLRTSFDLYRYSEPLQLVHTKAQIPLTVIDIAGTDAASQDSIVGEFIDSERKTVFALDVPPLLRVFIHVRGEKAIQFTLSFHHAILDGWSVASLQTEIFKEYLKLISSNAKKLEPAPLSLTPKATVALERQALHSDEHKVFWNDYLDEFVFSALPVEKSKPDLTGTIGKQGIYISDAVCAKLQQLATDLQVPMRTVLLSAHIRVMAMLSGKNDVTTGLVSNVRPEQEDGEKVLGLFLNTLPFRQKLRHVCWLDMIRETFAAELAVMAHRHYPYFQLYLDHGRVPFYEIIFNYINFHVYEELKDLTEISVTDVGGFEDTGFALAVNCSYTADKGIELALSSARLSTAQAERILGYYESVLTAIATEPNAFHDSRDFLSDDERRQLLVEFNDTNQDYPRDCLIHQLFEQQAETTPDALAVVFEDAALTYRELNVKTNRLAHYLLGLGIRPDDRVAICAERSLEMVVGLFAILKAGAAYVPLDPDYPAERLAYMLDNCSPAALLIQSGLLNILPNLSVPLIVLDDEAGIGQQAECNPDPVALGLTSRHLAYVIYTSGSTGQPKGVMNQHDGVVNRLLWAQSEYRLGADDRVLQKTPFSFDVSVWEFFLPLLVGARLVMARPKGHQDPYYLAACIESAGITTMHFVPSMLHVFLDQIGAGRCPSLKRVLCSGEALSYALQQRFMAQWPGIELHNLYGPTEAAIDVTSWLCRPDLHAGIVPIGHPIANIRIYILDARLQPVPLGVSGEIYIGGVGVARGYLNQPELTEQRFIGDPFNADANARLYKTGDLGRWLPDGNVEYLGRNDFQVKIRGFRIELGEIEALLALCPGVREAVVIAREDKAGDKRLVAYLVAQDQSNLAAADLRARLAESLPDYMLPGAFVMLPAFPLTANGKLDRQALPVPDGDALITRPYAAPQGPVETAIARIWQALLEIEQIGRDDDFFELGGHSLLAVQLIARLRQELNVEVALREFFAQPTPAALARVVSDAGLAVLPPIIPVDRSLPLPLSWAQQRLWFVDQLDHAAAGAAYHIAAGVRLQGSLDSDALRAALDRIVARHESLRTCFVCIDGQPLQVIIPESVGFALNERDLRDLSEHEQAATVNQISAAEAGRPFDLSLGPLIRGELLQLADDEYILLITQHHIISDGWSIGLFVQELGAIYAAFSRGLPDPLPELAVQYADYAVWQRQWLQGEALATQIDFWRDHLAGAPELLELPADRPRPALQSYAGGRIDLEIPVELTAGLRQLSRRHGTTIFMTLLCGWSALMARLSGQQDLVIGTPVANRQHTEIEALIGFFVNTLALRVVLDDDPSVAQLLDQVKATTLSAYAHQDLPFEQVVEAVKPPRSMSHSPVFQVMLALNNTPKGDALTLSGLCLSPVTRPSTTTQFDLTLSLTEADDVIVGSLDYASDLFDAATVARWAGHLQVLLNGMVADDQQRISQLPILTQAEIGHIVVDWNDTGAGYAQDSGIHQLFEQQAEQTPDAVAVAFEGRSLTYAELNAKSNRLAHYLRAKGAGPEVLIGLCVDRSPEMIIGLLGILKAGSAYVPLDPDYPEDRIAYMIKDAGTPLLLTRQRLQEKLTACPADIICLDRDWPEIERFHAKNPVSSNHPLDAAYLIYTSGSTGQPKAVMVSHRNAVHSTSARFSNYREPVQAFLLLSSFAFDSSVAGIFWTLGQGGCLCLPTHDDARDPAALARLVERHKVSHLLALPTLYAVLLKQAFQQLQSVTTVIVAGEACSNDVVKQHFAALPDVRLYNEYGPTEGTVWSSVYLAGIEDIDRVLPIGRPIANVRLYLLDPALRPVPVGVPGELYIGGEGVVRGYLRRPDLTAEKFIPDPFGNNGGRLYKTGDLARYRADGNIEFLGRIDHQVKIRGFRIELGEVEARLLQHADVQEAVALAREDNSGNRQLIAYLVGNPGSSLEPDALRDHLKATLPDYMLPNAFVFLDRMPLSANGKLDRKALPAPDFCGQLQRQYVEPRTETEQILAGIWAEVLDLERVGVKDNFFELGGHSLLATQLVSRLCQKFNIELPLKAIFEQGTIEKIAQKIDLTVWTKNNEAVLSADDEVDYEEIEL</sequence>
<evidence type="ECO:0000256" key="4">
    <source>
        <dbReference type="ARBA" id="ARBA00022553"/>
    </source>
</evidence>
<dbReference type="NCBIfam" id="TIGR01733">
    <property type="entry name" value="AA-adenyl-dom"/>
    <property type="match status" value="3"/>
</dbReference>
<dbReference type="Pfam" id="PF18563">
    <property type="entry name" value="TubC_N"/>
    <property type="match status" value="1"/>
</dbReference>
<dbReference type="CDD" id="cd17643">
    <property type="entry name" value="A_NRPS_Cytc1-like"/>
    <property type="match status" value="1"/>
</dbReference>
<name>A0A2S6HCY0_9GAMM</name>
<dbReference type="InterPro" id="IPR001242">
    <property type="entry name" value="Condensation_dom"/>
</dbReference>
<dbReference type="GO" id="GO:0044550">
    <property type="term" value="P:secondary metabolite biosynthetic process"/>
    <property type="evidence" value="ECO:0007669"/>
    <property type="project" value="UniProtKB-ARBA"/>
</dbReference>
<dbReference type="GO" id="GO:0031177">
    <property type="term" value="F:phosphopantetheine binding"/>
    <property type="evidence" value="ECO:0007669"/>
    <property type="project" value="InterPro"/>
</dbReference>
<feature type="domain" description="Carrier" evidence="5">
    <location>
        <begin position="2127"/>
        <end position="2202"/>
    </location>
</feature>
<evidence type="ECO:0000313" key="7">
    <source>
        <dbReference type="Proteomes" id="UP000240010"/>
    </source>
</evidence>
<dbReference type="FunFam" id="3.40.50.980:FF:000001">
    <property type="entry name" value="Non-ribosomal peptide synthetase"/>
    <property type="match status" value="3"/>
</dbReference>
<proteinExistence type="inferred from homology"/>
<dbReference type="InterPro" id="IPR010071">
    <property type="entry name" value="AA_adenyl_dom"/>
</dbReference>
<dbReference type="InterPro" id="IPR044894">
    <property type="entry name" value="TubC_N_sf"/>
</dbReference>
<dbReference type="InterPro" id="IPR000873">
    <property type="entry name" value="AMP-dep_synth/lig_dom"/>
</dbReference>
<dbReference type="RefSeq" id="WP_104429204.1">
    <property type="nucleotide sequence ID" value="NZ_PTIZ01000006.1"/>
</dbReference>
<evidence type="ECO:0000313" key="6">
    <source>
        <dbReference type="EMBL" id="PPK75349.1"/>
    </source>
</evidence>
<dbReference type="Gene3D" id="1.10.10.1830">
    <property type="entry name" value="Non-ribosomal peptide synthase, adenylation domain"/>
    <property type="match status" value="1"/>
</dbReference>
<dbReference type="GO" id="GO:0003824">
    <property type="term" value="F:catalytic activity"/>
    <property type="evidence" value="ECO:0007669"/>
    <property type="project" value="InterPro"/>
</dbReference>
<dbReference type="InterPro" id="IPR036736">
    <property type="entry name" value="ACP-like_sf"/>
</dbReference>
<dbReference type="Gene3D" id="3.30.559.10">
    <property type="entry name" value="Chloramphenicol acetyltransferase-like domain"/>
    <property type="match status" value="3"/>
</dbReference>
<dbReference type="EMBL" id="PTIZ01000006">
    <property type="protein sequence ID" value="PPK75349.1"/>
    <property type="molecule type" value="Genomic_DNA"/>
</dbReference>
<dbReference type="Pfam" id="PF13193">
    <property type="entry name" value="AMP-binding_C"/>
    <property type="match status" value="3"/>
</dbReference>
<dbReference type="NCBIfam" id="NF003417">
    <property type="entry name" value="PRK04813.1"/>
    <property type="match status" value="3"/>
</dbReference>
<feature type="domain" description="Carrier" evidence="5">
    <location>
        <begin position="1062"/>
        <end position="1136"/>
    </location>
</feature>
<dbReference type="CDD" id="cd17646">
    <property type="entry name" value="A_NRPS_AB3403-like"/>
    <property type="match status" value="1"/>
</dbReference>
<comment type="similarity">
    <text evidence="2">Belongs to the ATP-dependent AMP-binding enzyme family.</text>
</comment>
<dbReference type="PANTHER" id="PTHR45527:SF14">
    <property type="entry name" value="PLIPASTATIN SYNTHASE SUBUNIT B"/>
    <property type="match status" value="1"/>
</dbReference>
<dbReference type="PANTHER" id="PTHR45527">
    <property type="entry name" value="NONRIBOSOMAL PEPTIDE SYNTHETASE"/>
    <property type="match status" value="1"/>
</dbReference>
<evidence type="ECO:0000256" key="2">
    <source>
        <dbReference type="ARBA" id="ARBA00006432"/>
    </source>
</evidence>
<dbReference type="FunFam" id="3.40.50.12780:FF:000012">
    <property type="entry name" value="Non-ribosomal peptide synthetase"/>
    <property type="match status" value="3"/>
</dbReference>
<dbReference type="Gene3D" id="3.30.559.30">
    <property type="entry name" value="Nonribosomal peptide synthetase, condensation domain"/>
    <property type="match status" value="3"/>
</dbReference>
<dbReference type="Gene3D" id="1.10.1200.10">
    <property type="entry name" value="ACP-like"/>
    <property type="match status" value="3"/>
</dbReference>
<dbReference type="SUPFAM" id="SSF56801">
    <property type="entry name" value="Acetyl-CoA synthetase-like"/>
    <property type="match status" value="3"/>
</dbReference>
<dbReference type="InterPro" id="IPR042099">
    <property type="entry name" value="ANL_N_sf"/>
</dbReference>
<dbReference type="InterPro" id="IPR020806">
    <property type="entry name" value="PKS_PP-bd"/>
</dbReference>
<dbReference type="Gene3D" id="3.30.300.30">
    <property type="match status" value="3"/>
</dbReference>
<dbReference type="CDD" id="cd19544">
    <property type="entry name" value="E-C_NRPS"/>
    <property type="match status" value="1"/>
</dbReference>
<dbReference type="GO" id="GO:0005829">
    <property type="term" value="C:cytosol"/>
    <property type="evidence" value="ECO:0007669"/>
    <property type="project" value="TreeGrafter"/>
</dbReference>
<dbReference type="FunFam" id="1.10.1200.10:FF:000016">
    <property type="entry name" value="Non-ribosomal peptide synthase"/>
    <property type="match status" value="1"/>
</dbReference>
<keyword evidence="4" id="KW-0597">Phosphoprotein</keyword>
<dbReference type="FunFam" id="3.40.50.980:FF:000002">
    <property type="entry name" value="Enterobactin synthetase component F"/>
    <property type="match status" value="2"/>
</dbReference>
<dbReference type="PROSITE" id="PS00012">
    <property type="entry name" value="PHOSPHOPANTETHEINE"/>
    <property type="match status" value="3"/>
</dbReference>
<dbReference type="Gene3D" id="3.40.50.12780">
    <property type="entry name" value="N-terminal domain of ligase-like"/>
    <property type="match status" value="1"/>
</dbReference>
<dbReference type="SUPFAM" id="SSF47336">
    <property type="entry name" value="ACP-like"/>
    <property type="match status" value="3"/>
</dbReference>
<dbReference type="Pfam" id="PF00668">
    <property type="entry name" value="Condensation"/>
    <property type="match status" value="3"/>
</dbReference>
<dbReference type="PROSITE" id="PS50075">
    <property type="entry name" value="CARRIER"/>
    <property type="match status" value="3"/>
</dbReference>
<dbReference type="Gene3D" id="2.30.38.10">
    <property type="entry name" value="Luciferase, Domain 3"/>
    <property type="match status" value="2"/>
</dbReference>
<evidence type="ECO:0000256" key="1">
    <source>
        <dbReference type="ARBA" id="ARBA00001957"/>
    </source>
</evidence>
<dbReference type="Proteomes" id="UP000240010">
    <property type="component" value="Unassembled WGS sequence"/>
</dbReference>
<feature type="domain" description="Carrier" evidence="5">
    <location>
        <begin position="3187"/>
        <end position="3262"/>
    </location>
</feature>
<accession>A0A2S6HCY0</accession>
<dbReference type="FunFam" id="2.30.38.10:FF:000001">
    <property type="entry name" value="Non-ribosomal peptide synthetase PvdI"/>
    <property type="match status" value="3"/>
</dbReference>
<dbReference type="InterPro" id="IPR006162">
    <property type="entry name" value="Ppantetheine_attach_site"/>
</dbReference>
<dbReference type="GO" id="GO:0072330">
    <property type="term" value="P:monocarboxylic acid biosynthetic process"/>
    <property type="evidence" value="ECO:0007669"/>
    <property type="project" value="UniProtKB-ARBA"/>
</dbReference>
<comment type="caution">
    <text evidence="6">The sequence shown here is derived from an EMBL/GenBank/DDBJ whole genome shotgun (WGS) entry which is preliminary data.</text>
</comment>
<evidence type="ECO:0000259" key="5">
    <source>
        <dbReference type="PROSITE" id="PS50075"/>
    </source>
</evidence>